<comment type="caution">
    <text evidence="1">The sequence shown here is derived from an EMBL/GenBank/DDBJ whole genome shotgun (WGS) entry which is preliminary data.</text>
</comment>
<proteinExistence type="predicted"/>
<dbReference type="Proteomes" id="UP001358586">
    <property type="component" value="Chromosome 8"/>
</dbReference>
<sequence length="134" mass="14365">MVFNISYKGFCSSSRTSSTSLPTPTSNMDSLPLLDAIHENEGVVTTPSRTIVGGTQKRLTVGGSTQTTDGSDHPQLTHRRLRRGPTPLRAIIPLTPTNPPTLVLLVEFTNSTNSPIHASDPLVAVITPKIIHQS</sequence>
<keyword evidence="2" id="KW-1185">Reference proteome</keyword>
<accession>A0ABR0P0J7</accession>
<evidence type="ECO:0000313" key="2">
    <source>
        <dbReference type="Proteomes" id="UP001358586"/>
    </source>
</evidence>
<organism evidence="1 2">
    <name type="scientific">Gossypium arboreum</name>
    <name type="common">Tree cotton</name>
    <name type="synonym">Gossypium nanking</name>
    <dbReference type="NCBI Taxonomy" id="29729"/>
    <lineage>
        <taxon>Eukaryota</taxon>
        <taxon>Viridiplantae</taxon>
        <taxon>Streptophyta</taxon>
        <taxon>Embryophyta</taxon>
        <taxon>Tracheophyta</taxon>
        <taxon>Spermatophyta</taxon>
        <taxon>Magnoliopsida</taxon>
        <taxon>eudicotyledons</taxon>
        <taxon>Gunneridae</taxon>
        <taxon>Pentapetalae</taxon>
        <taxon>rosids</taxon>
        <taxon>malvids</taxon>
        <taxon>Malvales</taxon>
        <taxon>Malvaceae</taxon>
        <taxon>Malvoideae</taxon>
        <taxon>Gossypium</taxon>
    </lineage>
</organism>
<reference evidence="1 2" key="1">
    <citation type="submission" date="2023-03" db="EMBL/GenBank/DDBJ databases">
        <title>WGS of Gossypium arboreum.</title>
        <authorList>
            <person name="Yu D."/>
        </authorList>
    </citation>
    <scope>NUCLEOTIDE SEQUENCE [LARGE SCALE GENOMIC DNA]</scope>
    <source>
        <tissue evidence="1">Leaf</tissue>
    </source>
</reference>
<name>A0ABR0P0J7_GOSAR</name>
<evidence type="ECO:0000313" key="1">
    <source>
        <dbReference type="EMBL" id="KAK5812136.1"/>
    </source>
</evidence>
<gene>
    <name evidence="1" type="ORF">PVK06_027547</name>
</gene>
<dbReference type="EMBL" id="JARKNE010000008">
    <property type="protein sequence ID" value="KAK5812136.1"/>
    <property type="molecule type" value="Genomic_DNA"/>
</dbReference>
<protein>
    <submittedName>
        <fullName evidence="1">Uncharacterized protein</fullName>
    </submittedName>
</protein>